<keyword evidence="1" id="KW-0472">Membrane</keyword>
<dbReference type="EMBL" id="WIXE01001260">
    <property type="protein sequence ID" value="KAK5985851.1"/>
    <property type="molecule type" value="Genomic_DNA"/>
</dbReference>
<feature type="transmembrane region" description="Helical" evidence="1">
    <location>
        <begin position="43"/>
        <end position="67"/>
    </location>
</feature>
<name>A0AAN8FSI7_TRICO</name>
<keyword evidence="1" id="KW-0812">Transmembrane</keyword>
<comment type="caution">
    <text evidence="2">The sequence shown here is derived from an EMBL/GenBank/DDBJ whole genome shotgun (WGS) entry which is preliminary data.</text>
</comment>
<keyword evidence="3" id="KW-1185">Reference proteome</keyword>
<evidence type="ECO:0000256" key="1">
    <source>
        <dbReference type="SAM" id="Phobius"/>
    </source>
</evidence>
<accession>A0AAN8FSI7</accession>
<keyword evidence="1" id="KW-1133">Transmembrane helix</keyword>
<evidence type="ECO:0000313" key="2">
    <source>
        <dbReference type="EMBL" id="KAK5985851.1"/>
    </source>
</evidence>
<organism evidence="2 3">
    <name type="scientific">Trichostrongylus colubriformis</name>
    <name type="common">Black scour worm</name>
    <dbReference type="NCBI Taxonomy" id="6319"/>
    <lineage>
        <taxon>Eukaryota</taxon>
        <taxon>Metazoa</taxon>
        <taxon>Ecdysozoa</taxon>
        <taxon>Nematoda</taxon>
        <taxon>Chromadorea</taxon>
        <taxon>Rhabditida</taxon>
        <taxon>Rhabditina</taxon>
        <taxon>Rhabditomorpha</taxon>
        <taxon>Strongyloidea</taxon>
        <taxon>Trichostrongylidae</taxon>
        <taxon>Trichostrongylus</taxon>
    </lineage>
</organism>
<proteinExistence type="predicted"/>
<protein>
    <submittedName>
        <fullName evidence="2">Uncharacterized protein</fullName>
    </submittedName>
</protein>
<sequence length="100" mass="10856">MSSYLIYIILLCAASFGAIVLPSITLSIAATQLIPYSRQLKSDVIGVCLALATALLAATVCCFSGYATSRSLTNVTQWYEQILPAFSTEILENSQRKIME</sequence>
<gene>
    <name evidence="2" type="ORF">GCK32_020969</name>
</gene>
<dbReference type="AlphaFoldDB" id="A0AAN8FSI7"/>
<reference evidence="2 3" key="1">
    <citation type="submission" date="2019-10" db="EMBL/GenBank/DDBJ databases">
        <title>Assembly and Annotation for the nematode Trichostrongylus colubriformis.</title>
        <authorList>
            <person name="Martin J."/>
        </authorList>
    </citation>
    <scope>NUCLEOTIDE SEQUENCE [LARGE SCALE GENOMIC DNA]</scope>
    <source>
        <strain evidence="2">G859</strain>
        <tissue evidence="2">Whole worm</tissue>
    </source>
</reference>
<evidence type="ECO:0000313" key="3">
    <source>
        <dbReference type="Proteomes" id="UP001331761"/>
    </source>
</evidence>
<feature type="transmembrane region" description="Helical" evidence="1">
    <location>
        <begin position="6"/>
        <end position="31"/>
    </location>
</feature>
<dbReference type="Proteomes" id="UP001331761">
    <property type="component" value="Unassembled WGS sequence"/>
</dbReference>